<dbReference type="OrthoDB" id="2702060at2759"/>
<dbReference type="RefSeq" id="XP_041286133.1">
    <property type="nucleotide sequence ID" value="XM_041434401.1"/>
</dbReference>
<protein>
    <submittedName>
        <fullName evidence="1">Uncharacterized protein</fullName>
    </submittedName>
</protein>
<dbReference type="Proteomes" id="UP000823399">
    <property type="component" value="Unassembled WGS sequence"/>
</dbReference>
<name>A0A9P7JMD6_9AGAM</name>
<gene>
    <name evidence="1" type="ORF">F5147DRAFT_658202</name>
</gene>
<proteinExistence type="predicted"/>
<dbReference type="GeneID" id="64696660"/>
<organism evidence="1 2">
    <name type="scientific">Suillus discolor</name>
    <dbReference type="NCBI Taxonomy" id="1912936"/>
    <lineage>
        <taxon>Eukaryota</taxon>
        <taxon>Fungi</taxon>
        <taxon>Dikarya</taxon>
        <taxon>Basidiomycota</taxon>
        <taxon>Agaricomycotina</taxon>
        <taxon>Agaricomycetes</taxon>
        <taxon>Agaricomycetidae</taxon>
        <taxon>Boletales</taxon>
        <taxon>Suillineae</taxon>
        <taxon>Suillaceae</taxon>
        <taxon>Suillus</taxon>
    </lineage>
</organism>
<dbReference type="EMBL" id="JABBWM010000105">
    <property type="protein sequence ID" value="KAG2090186.1"/>
    <property type="molecule type" value="Genomic_DNA"/>
</dbReference>
<keyword evidence="2" id="KW-1185">Reference proteome</keyword>
<sequence length="104" mass="11183">MRATLPFERPLVAQCPVKPLLKCISLIGTSTVHATCQWLLLIGTGAHAVHATCQWLLLLGIGGIAVHATFCSDFLTVTAKPAGTFVCKIHCHSYFVVENISILP</sequence>
<reference evidence="1" key="1">
    <citation type="journal article" date="2020" name="New Phytol.">
        <title>Comparative genomics reveals dynamic genome evolution in host specialist ectomycorrhizal fungi.</title>
        <authorList>
            <person name="Lofgren L.A."/>
            <person name="Nguyen N.H."/>
            <person name="Vilgalys R."/>
            <person name="Ruytinx J."/>
            <person name="Liao H.L."/>
            <person name="Branco S."/>
            <person name="Kuo A."/>
            <person name="LaButti K."/>
            <person name="Lipzen A."/>
            <person name="Andreopoulos W."/>
            <person name="Pangilinan J."/>
            <person name="Riley R."/>
            <person name="Hundley H."/>
            <person name="Na H."/>
            <person name="Barry K."/>
            <person name="Grigoriev I.V."/>
            <person name="Stajich J.E."/>
            <person name="Kennedy P.G."/>
        </authorList>
    </citation>
    <scope>NUCLEOTIDE SEQUENCE</scope>
    <source>
        <strain evidence="1">FC423</strain>
    </source>
</reference>
<comment type="caution">
    <text evidence="1">The sequence shown here is derived from an EMBL/GenBank/DDBJ whole genome shotgun (WGS) entry which is preliminary data.</text>
</comment>
<evidence type="ECO:0000313" key="1">
    <source>
        <dbReference type="EMBL" id="KAG2090186.1"/>
    </source>
</evidence>
<evidence type="ECO:0000313" key="2">
    <source>
        <dbReference type="Proteomes" id="UP000823399"/>
    </source>
</evidence>
<dbReference type="AlphaFoldDB" id="A0A9P7JMD6"/>
<accession>A0A9P7JMD6</accession>